<dbReference type="Proteomes" id="UP000317421">
    <property type="component" value="Unassembled WGS sequence"/>
</dbReference>
<dbReference type="PANTHER" id="PTHR30093:SF2">
    <property type="entry name" value="TYPE II SECRETION SYSTEM PROTEIN H"/>
    <property type="match status" value="1"/>
</dbReference>
<gene>
    <name evidence="3" type="ORF">Pla108_38820</name>
</gene>
<accession>A0A5C6A2D7</accession>
<evidence type="ECO:0000256" key="1">
    <source>
        <dbReference type="SAM" id="Phobius"/>
    </source>
</evidence>
<dbReference type="Pfam" id="PF07596">
    <property type="entry name" value="SBP_bac_10"/>
    <property type="match status" value="1"/>
</dbReference>
<keyword evidence="1" id="KW-1133">Transmembrane helix</keyword>
<reference evidence="3 4" key="1">
    <citation type="submission" date="2019-02" db="EMBL/GenBank/DDBJ databases">
        <title>Deep-cultivation of Planctomycetes and their phenomic and genomic characterization uncovers novel biology.</title>
        <authorList>
            <person name="Wiegand S."/>
            <person name="Jogler M."/>
            <person name="Boedeker C."/>
            <person name="Pinto D."/>
            <person name="Vollmers J."/>
            <person name="Rivas-Marin E."/>
            <person name="Kohn T."/>
            <person name="Peeters S.H."/>
            <person name="Heuer A."/>
            <person name="Rast P."/>
            <person name="Oberbeckmann S."/>
            <person name="Bunk B."/>
            <person name="Jeske O."/>
            <person name="Meyerdierks A."/>
            <person name="Storesund J.E."/>
            <person name="Kallscheuer N."/>
            <person name="Luecker S."/>
            <person name="Lage O.M."/>
            <person name="Pohl T."/>
            <person name="Merkel B.J."/>
            <person name="Hornburger P."/>
            <person name="Mueller R.-W."/>
            <person name="Bruemmer F."/>
            <person name="Labrenz M."/>
            <person name="Spormann A.M."/>
            <person name="Op Den Camp H."/>
            <person name="Overmann J."/>
            <person name="Amann R."/>
            <person name="Jetten M.S.M."/>
            <person name="Mascher T."/>
            <person name="Medema M.H."/>
            <person name="Devos D.P."/>
            <person name="Kaster A.-K."/>
            <person name="Ovreas L."/>
            <person name="Rohde M."/>
            <person name="Galperin M.Y."/>
            <person name="Jogler C."/>
        </authorList>
    </citation>
    <scope>NUCLEOTIDE SEQUENCE [LARGE SCALE GENOMIC DNA]</scope>
    <source>
        <strain evidence="3 4">Pla108</strain>
    </source>
</reference>
<sequence length="381" mass="40601">MQRRDQKGTEPIAGFTLVELLVVIAIIGILVALLLPAVQAAREAARRNACVNGLKNCALGCINYESTFNRFPPAMTYTKPGTGVNGLSWQVAVLRYMEEAGSADLIESAVADRKANDPQMTNASYGNGLAYMTAIQPLLTSVSEIFVCPSDIDSAATNGSEQGNGWKGSNYCGVMGSAFSRGNDTFDNPARVTTAVQGEDYLGTNSYAAVNLDGMMQCQKGAKAAQISDGLSKTFLIGERTYQLRSWTVGGYWILASSGLSNTEAIQRWRDGKGWWGGFDEPIQGTVVYSAKNITGEMTPNADLNQVGYFANTEPDDPIQPPPGAPETMGVNELLFGSFHPGGANFAYGDGSVHFIGDDIEPEVYVAVGSGDGGESISYER</sequence>
<evidence type="ECO:0000259" key="2">
    <source>
        <dbReference type="Pfam" id="PF07596"/>
    </source>
</evidence>
<protein>
    <recommendedName>
        <fullName evidence="2">DUF1559 domain-containing protein</fullName>
    </recommendedName>
</protein>
<dbReference type="Gene3D" id="3.30.700.10">
    <property type="entry name" value="Glycoprotein, Type 4 Pilin"/>
    <property type="match status" value="1"/>
</dbReference>
<dbReference type="EMBL" id="SJPR01000008">
    <property type="protein sequence ID" value="TWT93388.1"/>
    <property type="molecule type" value="Genomic_DNA"/>
</dbReference>
<dbReference type="RefSeq" id="WP_146446560.1">
    <property type="nucleotide sequence ID" value="NZ_SJPR01000008.1"/>
</dbReference>
<feature type="domain" description="DUF1559" evidence="2">
    <location>
        <begin position="39"/>
        <end position="363"/>
    </location>
</feature>
<evidence type="ECO:0000313" key="3">
    <source>
        <dbReference type="EMBL" id="TWT93388.1"/>
    </source>
</evidence>
<keyword evidence="1" id="KW-0472">Membrane</keyword>
<keyword evidence="4" id="KW-1185">Reference proteome</keyword>
<dbReference type="AlphaFoldDB" id="A0A5C6A2D7"/>
<evidence type="ECO:0000313" key="4">
    <source>
        <dbReference type="Proteomes" id="UP000317421"/>
    </source>
</evidence>
<name>A0A5C6A2D7_9BACT</name>
<dbReference type="InterPro" id="IPR011453">
    <property type="entry name" value="DUF1559"/>
</dbReference>
<dbReference type="NCBIfam" id="TIGR02532">
    <property type="entry name" value="IV_pilin_GFxxxE"/>
    <property type="match status" value="1"/>
</dbReference>
<dbReference type="SUPFAM" id="SSF54523">
    <property type="entry name" value="Pili subunits"/>
    <property type="match status" value="1"/>
</dbReference>
<dbReference type="InterPro" id="IPR012902">
    <property type="entry name" value="N_methyl_site"/>
</dbReference>
<proteinExistence type="predicted"/>
<dbReference type="OrthoDB" id="255844at2"/>
<organism evidence="3 4">
    <name type="scientific">Botrimarina colliarenosi</name>
    <dbReference type="NCBI Taxonomy" id="2528001"/>
    <lineage>
        <taxon>Bacteria</taxon>
        <taxon>Pseudomonadati</taxon>
        <taxon>Planctomycetota</taxon>
        <taxon>Planctomycetia</taxon>
        <taxon>Pirellulales</taxon>
        <taxon>Lacipirellulaceae</taxon>
        <taxon>Botrimarina</taxon>
    </lineage>
</organism>
<dbReference type="PROSITE" id="PS00409">
    <property type="entry name" value="PROKAR_NTER_METHYL"/>
    <property type="match status" value="1"/>
</dbReference>
<feature type="transmembrane region" description="Helical" evidence="1">
    <location>
        <begin position="12"/>
        <end position="38"/>
    </location>
</feature>
<dbReference type="Pfam" id="PF07963">
    <property type="entry name" value="N_methyl"/>
    <property type="match status" value="1"/>
</dbReference>
<dbReference type="InterPro" id="IPR045584">
    <property type="entry name" value="Pilin-like"/>
</dbReference>
<dbReference type="InterPro" id="IPR027558">
    <property type="entry name" value="Pre_pil_HX9DG_C"/>
</dbReference>
<dbReference type="PANTHER" id="PTHR30093">
    <property type="entry name" value="GENERAL SECRETION PATHWAY PROTEIN G"/>
    <property type="match status" value="1"/>
</dbReference>
<keyword evidence="1" id="KW-0812">Transmembrane</keyword>
<dbReference type="NCBIfam" id="TIGR04294">
    <property type="entry name" value="pre_pil_HX9DG"/>
    <property type="match status" value="1"/>
</dbReference>
<comment type="caution">
    <text evidence="3">The sequence shown here is derived from an EMBL/GenBank/DDBJ whole genome shotgun (WGS) entry which is preliminary data.</text>
</comment>